<proteinExistence type="predicted"/>
<organism evidence="1 2">
    <name type="scientific">Acer yangbiense</name>
    <dbReference type="NCBI Taxonomy" id="1000413"/>
    <lineage>
        <taxon>Eukaryota</taxon>
        <taxon>Viridiplantae</taxon>
        <taxon>Streptophyta</taxon>
        <taxon>Embryophyta</taxon>
        <taxon>Tracheophyta</taxon>
        <taxon>Spermatophyta</taxon>
        <taxon>Magnoliopsida</taxon>
        <taxon>eudicotyledons</taxon>
        <taxon>Gunneridae</taxon>
        <taxon>Pentapetalae</taxon>
        <taxon>rosids</taxon>
        <taxon>malvids</taxon>
        <taxon>Sapindales</taxon>
        <taxon>Sapindaceae</taxon>
        <taxon>Hippocastanoideae</taxon>
        <taxon>Acereae</taxon>
        <taxon>Acer</taxon>
    </lineage>
</organism>
<name>A0A5C7IXP5_9ROSI</name>
<reference evidence="2" key="1">
    <citation type="journal article" date="2019" name="Gigascience">
        <title>De novo genome assembly of the endangered Acer yangbiense, a plant species with extremely small populations endemic to Yunnan Province, China.</title>
        <authorList>
            <person name="Yang J."/>
            <person name="Wariss H.M."/>
            <person name="Tao L."/>
            <person name="Zhang R."/>
            <person name="Yun Q."/>
            <person name="Hollingsworth P."/>
            <person name="Dao Z."/>
            <person name="Luo G."/>
            <person name="Guo H."/>
            <person name="Ma Y."/>
            <person name="Sun W."/>
        </authorList>
    </citation>
    <scope>NUCLEOTIDE SEQUENCE [LARGE SCALE GENOMIC DNA]</scope>
    <source>
        <strain evidence="2">cv. Malutang</strain>
    </source>
</reference>
<keyword evidence="2" id="KW-1185">Reference proteome</keyword>
<dbReference type="Proteomes" id="UP000323000">
    <property type="component" value="Chromosome 1"/>
</dbReference>
<evidence type="ECO:0000313" key="2">
    <source>
        <dbReference type="Proteomes" id="UP000323000"/>
    </source>
</evidence>
<dbReference type="AlphaFoldDB" id="A0A5C7IXP5"/>
<gene>
    <name evidence="1" type="ORF">EZV62_002468</name>
</gene>
<protein>
    <submittedName>
        <fullName evidence="1">Uncharacterized protein</fullName>
    </submittedName>
</protein>
<sequence>MQSMLSLHGTYGLPLCVSGITHHLTLSKESLSLSLSKYAMIFEVNLMADHDLRREAMKKKKKTQRSEVLHRNLEMGIQTNFETEQLQQAFLVVDDEDLACLLQDLSNICLSNCTAKAA</sequence>
<dbReference type="OrthoDB" id="1886726at2759"/>
<accession>A0A5C7IXP5</accession>
<comment type="caution">
    <text evidence="1">The sequence shown here is derived from an EMBL/GenBank/DDBJ whole genome shotgun (WGS) entry which is preliminary data.</text>
</comment>
<dbReference type="EMBL" id="VAHF01000001">
    <property type="protein sequence ID" value="TXG73889.1"/>
    <property type="molecule type" value="Genomic_DNA"/>
</dbReference>
<evidence type="ECO:0000313" key="1">
    <source>
        <dbReference type="EMBL" id="TXG73889.1"/>
    </source>
</evidence>